<keyword evidence="2" id="KW-0560">Oxidoreductase</keyword>
<sequence>MNTLYPYEAHFELGVVALNVADLNKQKLFYEQVLGLTVLEDSSDKVVLGVADRPLVELIQVSDLTPISASYGLYHLAILLPDRTSLGTLFRHFLKHQVPLIGASNHGYSEAIYLEDTEGNGIEVYRDRAFEKWDVREDGQILGVTEEMDAQAVYDAGTDTAGPYRIPVGTTMGHVHLSVRHSQESSSAYQTVLGMTAKFAMPTGAWLSSGRYHHHLAVNEWAGQKLSDRKPGQLGLVYFTLKVSNPMVYKGILKQAEDQGWQIELGLGQAELTDSNGIVTRVRLD</sequence>
<reference evidence="2 3" key="1">
    <citation type="submission" date="2023-07" db="EMBL/GenBank/DDBJ databases">
        <title>Genomic Encyclopedia of Type Strains, Phase IV (KMG-IV): sequencing the most valuable type-strain genomes for metagenomic binning, comparative biology and taxonomic classification.</title>
        <authorList>
            <person name="Goeker M."/>
        </authorList>
    </citation>
    <scope>NUCLEOTIDE SEQUENCE [LARGE SCALE GENOMIC DNA]</scope>
    <source>
        <strain evidence="2 3">DSM 105143</strain>
    </source>
</reference>
<evidence type="ECO:0000313" key="3">
    <source>
        <dbReference type="Proteomes" id="UP001223079"/>
    </source>
</evidence>
<dbReference type="PROSITE" id="PS51819">
    <property type="entry name" value="VOC"/>
    <property type="match status" value="1"/>
</dbReference>
<dbReference type="PANTHER" id="PTHR43279:SF1">
    <property type="entry name" value="CATECHOL-2,3-DIOXYGENASE"/>
    <property type="match status" value="1"/>
</dbReference>
<protein>
    <submittedName>
        <fullName evidence="2">Catechol 2,3-dioxygenase</fullName>
        <ecNumber evidence="2">1.13.11.2</ecNumber>
    </submittedName>
</protein>
<accession>A0ABT9YS32</accession>
<dbReference type="Proteomes" id="UP001223079">
    <property type="component" value="Unassembled WGS sequence"/>
</dbReference>
<name>A0ABT9YS32_9STRE</name>
<dbReference type="InterPro" id="IPR037523">
    <property type="entry name" value="VOC_core"/>
</dbReference>
<dbReference type="RefSeq" id="WP_307121144.1">
    <property type="nucleotide sequence ID" value="NZ_JAUSTM010000003.1"/>
</dbReference>
<dbReference type="PANTHER" id="PTHR43279">
    <property type="entry name" value="CATECHOL-2,3-DIOXYGENASE"/>
    <property type="match status" value="1"/>
</dbReference>
<feature type="domain" description="VOC" evidence="1">
    <location>
        <begin position="12"/>
        <end position="127"/>
    </location>
</feature>
<organism evidence="2 3">
    <name type="scientific">Streptococcus moroccensis</name>
    <dbReference type="NCBI Taxonomy" id="1451356"/>
    <lineage>
        <taxon>Bacteria</taxon>
        <taxon>Bacillati</taxon>
        <taxon>Bacillota</taxon>
        <taxon>Bacilli</taxon>
        <taxon>Lactobacillales</taxon>
        <taxon>Streptococcaceae</taxon>
        <taxon>Streptococcus</taxon>
    </lineage>
</organism>
<evidence type="ECO:0000259" key="1">
    <source>
        <dbReference type="PROSITE" id="PS51819"/>
    </source>
</evidence>
<dbReference type="EC" id="1.13.11.2" evidence="2"/>
<evidence type="ECO:0000313" key="2">
    <source>
        <dbReference type="EMBL" id="MDQ0221915.1"/>
    </source>
</evidence>
<dbReference type="SUPFAM" id="SSF54593">
    <property type="entry name" value="Glyoxalase/Bleomycin resistance protein/Dihydroxybiphenyl dioxygenase"/>
    <property type="match status" value="2"/>
</dbReference>
<dbReference type="Pfam" id="PF00903">
    <property type="entry name" value="Glyoxalase"/>
    <property type="match status" value="1"/>
</dbReference>
<gene>
    <name evidence="2" type="ORF">J2S23_000451</name>
</gene>
<comment type="caution">
    <text evidence="2">The sequence shown here is derived from an EMBL/GenBank/DDBJ whole genome shotgun (WGS) entry which is preliminary data.</text>
</comment>
<dbReference type="InterPro" id="IPR029068">
    <property type="entry name" value="Glyas_Bleomycin-R_OHBP_Dase"/>
</dbReference>
<dbReference type="GO" id="GO:0018577">
    <property type="term" value="F:catechol 2,3-dioxygenase activity"/>
    <property type="evidence" value="ECO:0007669"/>
    <property type="project" value="UniProtKB-EC"/>
</dbReference>
<keyword evidence="3" id="KW-1185">Reference proteome</keyword>
<dbReference type="InterPro" id="IPR004360">
    <property type="entry name" value="Glyas_Fos-R_dOase_dom"/>
</dbReference>
<dbReference type="EMBL" id="JAUSTM010000003">
    <property type="protein sequence ID" value="MDQ0221915.1"/>
    <property type="molecule type" value="Genomic_DNA"/>
</dbReference>
<proteinExistence type="predicted"/>
<dbReference type="Gene3D" id="3.10.180.10">
    <property type="entry name" value="2,3-Dihydroxybiphenyl 1,2-Dioxygenase, domain 1"/>
    <property type="match status" value="2"/>
</dbReference>